<dbReference type="EnsemblMetazoa" id="GMOY010358-RA">
    <property type="protein sequence ID" value="GMOY010358-PA"/>
    <property type="gene ID" value="GMOY010358"/>
</dbReference>
<proteinExistence type="predicted"/>
<feature type="coiled-coil region" evidence="1">
    <location>
        <begin position="7"/>
        <end position="41"/>
    </location>
</feature>
<dbReference type="AlphaFoldDB" id="A0A1B0GAM3"/>
<dbReference type="Proteomes" id="UP000092444">
    <property type="component" value="Unassembled WGS sequence"/>
</dbReference>
<dbReference type="VEuPathDB" id="VectorBase:GMOY010358"/>
<reference evidence="2" key="1">
    <citation type="submission" date="2020-05" db="UniProtKB">
        <authorList>
            <consortium name="EnsemblMetazoa"/>
        </authorList>
    </citation>
    <scope>IDENTIFICATION</scope>
    <source>
        <strain evidence="2">Yale</strain>
    </source>
</reference>
<dbReference type="EMBL" id="CCAG010011281">
    <property type="status" value="NOT_ANNOTATED_CDS"/>
    <property type="molecule type" value="Genomic_DNA"/>
</dbReference>
<keyword evidence="1" id="KW-0175">Coiled coil</keyword>
<name>A0A1B0GAM3_GLOMM</name>
<organism evidence="2 3">
    <name type="scientific">Glossina morsitans morsitans</name>
    <name type="common">Savannah tsetse fly</name>
    <dbReference type="NCBI Taxonomy" id="37546"/>
    <lineage>
        <taxon>Eukaryota</taxon>
        <taxon>Metazoa</taxon>
        <taxon>Ecdysozoa</taxon>
        <taxon>Arthropoda</taxon>
        <taxon>Hexapoda</taxon>
        <taxon>Insecta</taxon>
        <taxon>Pterygota</taxon>
        <taxon>Neoptera</taxon>
        <taxon>Endopterygota</taxon>
        <taxon>Diptera</taxon>
        <taxon>Brachycera</taxon>
        <taxon>Muscomorpha</taxon>
        <taxon>Hippoboscoidea</taxon>
        <taxon>Glossinidae</taxon>
        <taxon>Glossina</taxon>
    </lineage>
</organism>
<evidence type="ECO:0000313" key="3">
    <source>
        <dbReference type="Proteomes" id="UP000092444"/>
    </source>
</evidence>
<dbReference type="STRING" id="37546.A0A1B0GAM3"/>
<evidence type="ECO:0000313" key="2">
    <source>
        <dbReference type="EnsemblMetazoa" id="GMOY010358-PA"/>
    </source>
</evidence>
<sequence length="63" mass="7277">MQTQSHLVSTTEELKNSKIDKERLQRQVKSQQENIESLADSLTICVSLIENRGFVQCLTCHRM</sequence>
<keyword evidence="3" id="KW-1185">Reference proteome</keyword>
<protein>
    <submittedName>
        <fullName evidence="2">Uncharacterized protein</fullName>
    </submittedName>
</protein>
<evidence type="ECO:0000256" key="1">
    <source>
        <dbReference type="SAM" id="Coils"/>
    </source>
</evidence>
<accession>A0A1B0GAM3</accession>